<sequence length="217" mass="24693">MDASEKFERQYQALAKNYEVPEVISSKTKLIFILESPHVAEVKNGVPVAGPSGATMSKKLFGPDYAKPLGLLLKKHREEELERPSLDVVGLLNVCNIPMQARPYASEDLESNRELLDCLGTIRTSAKKTPFKDEALVKVNELLLTKFKNRLMELIDREVTLVPCGRFAQKYFELANVSSDKWTIVQDVPHPSYNSWSRERYQEPVNRVVDAFNCHKI</sequence>
<proteinExistence type="predicted"/>
<evidence type="ECO:0008006" key="3">
    <source>
        <dbReference type="Google" id="ProtNLM"/>
    </source>
</evidence>
<dbReference type="RefSeq" id="WP_160919382.1">
    <property type="nucleotide sequence ID" value="NZ_WMEY01000003.1"/>
</dbReference>
<evidence type="ECO:0000313" key="1">
    <source>
        <dbReference type="EMBL" id="MYL63900.1"/>
    </source>
</evidence>
<protein>
    <recommendedName>
        <fullName evidence="3">Uracil-DNA glycosylase</fullName>
    </recommendedName>
</protein>
<organism evidence="1 2">
    <name type="scientific">Guptibacillus hwajinpoensis</name>
    <dbReference type="NCBI Taxonomy" id="208199"/>
    <lineage>
        <taxon>Bacteria</taxon>
        <taxon>Bacillati</taxon>
        <taxon>Bacillota</taxon>
        <taxon>Bacilli</taxon>
        <taxon>Bacillales</taxon>
        <taxon>Guptibacillaceae</taxon>
        <taxon>Guptibacillus</taxon>
    </lineage>
</organism>
<dbReference type="Proteomes" id="UP000447833">
    <property type="component" value="Unassembled WGS sequence"/>
</dbReference>
<dbReference type="AlphaFoldDB" id="A0A845EZB3"/>
<comment type="caution">
    <text evidence="1">The sequence shown here is derived from an EMBL/GenBank/DDBJ whole genome shotgun (WGS) entry which is preliminary data.</text>
</comment>
<gene>
    <name evidence="1" type="ORF">GLW07_11090</name>
</gene>
<name>A0A845EZB3_9BACL</name>
<dbReference type="EMBL" id="WMEY01000003">
    <property type="protein sequence ID" value="MYL63900.1"/>
    <property type="molecule type" value="Genomic_DNA"/>
</dbReference>
<reference evidence="1 2" key="1">
    <citation type="submission" date="2019-11" db="EMBL/GenBank/DDBJ databases">
        <title>Genome sequences of 17 halophilic strains isolated from different environments.</title>
        <authorList>
            <person name="Furrow R.E."/>
        </authorList>
    </citation>
    <scope>NUCLEOTIDE SEQUENCE [LARGE SCALE GENOMIC DNA]</scope>
    <source>
        <strain evidence="1 2">22506_14_FS</strain>
    </source>
</reference>
<evidence type="ECO:0000313" key="2">
    <source>
        <dbReference type="Proteomes" id="UP000447833"/>
    </source>
</evidence>
<accession>A0A845EZB3</accession>